<dbReference type="PANTHER" id="PTHR30055:SF207">
    <property type="entry name" value="HTH-TYPE TRANSCRIPTIONAL REPRESSOR FATR"/>
    <property type="match status" value="1"/>
</dbReference>
<sequence>MEDGKPTSGTEARIVQEATRLFTERGYIATSMADIAAEVGINRTGLHYYYRTKDRMFQAVFGSVVKQLIPQIHEIILEVNSPVEERVSRVIDVYYGLFKANPSLPMFMLREMQRDFDNLLNAIYRMHLERYCTAISLGLQREMDSGHIRKVPIRFLFMTFYSLLTMPFITKNLCQYVWLEEGEAFTDMVAKWKPYVVEQIRALLEIRQ</sequence>
<gene>
    <name evidence="4" type="ORF">AL399_02625</name>
</gene>
<dbReference type="PRINTS" id="PR00455">
    <property type="entry name" value="HTHTETR"/>
</dbReference>
<keyword evidence="5" id="KW-1185">Reference proteome</keyword>
<dbReference type="AlphaFoldDB" id="A0A0Q4B891"/>
<dbReference type="InterPro" id="IPR050109">
    <property type="entry name" value="HTH-type_TetR-like_transc_reg"/>
</dbReference>
<feature type="DNA-binding region" description="H-T-H motif" evidence="2">
    <location>
        <begin position="31"/>
        <end position="50"/>
    </location>
</feature>
<evidence type="ECO:0000259" key="3">
    <source>
        <dbReference type="PROSITE" id="PS50977"/>
    </source>
</evidence>
<dbReference type="GO" id="GO:0003700">
    <property type="term" value="F:DNA-binding transcription factor activity"/>
    <property type="evidence" value="ECO:0007669"/>
    <property type="project" value="TreeGrafter"/>
</dbReference>
<dbReference type="STRING" id="1702214.AL399_02625"/>
<dbReference type="InterPro" id="IPR036271">
    <property type="entry name" value="Tet_transcr_reg_TetR-rel_C_sf"/>
</dbReference>
<name>A0A0Q4B891_9BACT</name>
<proteinExistence type="predicted"/>
<accession>A0A0Q4B891</accession>
<evidence type="ECO:0000256" key="1">
    <source>
        <dbReference type="ARBA" id="ARBA00023125"/>
    </source>
</evidence>
<dbReference type="PROSITE" id="PS50977">
    <property type="entry name" value="HTH_TETR_2"/>
    <property type="match status" value="1"/>
</dbReference>
<organism evidence="4 5">
    <name type="scientific">Candidatus [Bacteroides] periocalifornicus</name>
    <dbReference type="NCBI Taxonomy" id="1702214"/>
    <lineage>
        <taxon>Bacteria</taxon>
        <taxon>Pseudomonadati</taxon>
        <taxon>Bacteroidota</taxon>
    </lineage>
</organism>
<dbReference type="PANTHER" id="PTHR30055">
    <property type="entry name" value="HTH-TYPE TRANSCRIPTIONAL REGULATOR RUTR"/>
    <property type="match status" value="1"/>
</dbReference>
<dbReference type="Proteomes" id="UP000054172">
    <property type="component" value="Unassembled WGS sequence"/>
</dbReference>
<comment type="caution">
    <text evidence="4">The sequence shown here is derived from an EMBL/GenBank/DDBJ whole genome shotgun (WGS) entry which is preliminary data.</text>
</comment>
<dbReference type="SUPFAM" id="SSF48498">
    <property type="entry name" value="Tetracyclin repressor-like, C-terminal domain"/>
    <property type="match status" value="1"/>
</dbReference>
<evidence type="ECO:0000256" key="2">
    <source>
        <dbReference type="PROSITE-ProRule" id="PRU00335"/>
    </source>
</evidence>
<protein>
    <submittedName>
        <fullName evidence="4">TetR family transcriptional regulator</fullName>
    </submittedName>
</protein>
<keyword evidence="1 2" id="KW-0238">DNA-binding</keyword>
<dbReference type="EMBL" id="LIIK01000008">
    <property type="protein sequence ID" value="KQM09280.1"/>
    <property type="molecule type" value="Genomic_DNA"/>
</dbReference>
<dbReference type="InterPro" id="IPR001647">
    <property type="entry name" value="HTH_TetR"/>
</dbReference>
<reference evidence="4" key="1">
    <citation type="submission" date="2015-08" db="EMBL/GenBank/DDBJ databases">
        <title>Candidatus Bacteriodes Periocalifornicus.</title>
        <authorList>
            <person name="McLean J.S."/>
            <person name="Kelley S."/>
        </authorList>
    </citation>
    <scope>NUCLEOTIDE SEQUENCE [LARGE SCALE GENOMIC DNA]</scope>
    <source>
        <strain evidence="4">12B</strain>
    </source>
</reference>
<evidence type="ECO:0000313" key="4">
    <source>
        <dbReference type="EMBL" id="KQM09280.1"/>
    </source>
</evidence>
<dbReference type="GO" id="GO:0000976">
    <property type="term" value="F:transcription cis-regulatory region binding"/>
    <property type="evidence" value="ECO:0007669"/>
    <property type="project" value="TreeGrafter"/>
</dbReference>
<evidence type="ECO:0000313" key="5">
    <source>
        <dbReference type="Proteomes" id="UP000054172"/>
    </source>
</evidence>
<dbReference type="InterPro" id="IPR009057">
    <property type="entry name" value="Homeodomain-like_sf"/>
</dbReference>
<feature type="domain" description="HTH tetR-type" evidence="3">
    <location>
        <begin position="8"/>
        <end position="68"/>
    </location>
</feature>
<dbReference type="Gene3D" id="1.10.357.10">
    <property type="entry name" value="Tetracycline Repressor, domain 2"/>
    <property type="match status" value="1"/>
</dbReference>
<dbReference type="PATRIC" id="fig|1702214.3.peg.716"/>
<dbReference type="SUPFAM" id="SSF46689">
    <property type="entry name" value="Homeodomain-like"/>
    <property type="match status" value="1"/>
</dbReference>
<dbReference type="Pfam" id="PF00440">
    <property type="entry name" value="TetR_N"/>
    <property type="match status" value="1"/>
</dbReference>